<accession>A0ABT8DLC1</accession>
<sequence>MSIKFNPDDTQVNVFSLKSDSLTRSGGDIKSSDELSGVEIRLSRVLIINNGTPKIFPFPGLAQFYLLIIVVSDVDEGHQTIDLKGFPKVDDGEELPVDRTLFYFKKTKKSQKTPGQIHVWISVIKSKENLRDVGNILAEVRKDGEYNSWMSKIKDALSITNPAMQVVDGITKLADIAGKYMGKVEDKAMISWQQSFTDISGDLDALGKHPKDMKNDKVSLGLTLIVRDKAREEQVLKSQQNIEVIENLNLDIE</sequence>
<reference evidence="1 2" key="1">
    <citation type="submission" date="2023-06" db="EMBL/GenBank/DDBJ databases">
        <authorList>
            <person name="Ye Y.-Q."/>
            <person name="Du Z.-J."/>
        </authorList>
    </citation>
    <scope>NUCLEOTIDE SEQUENCE [LARGE SCALE GENOMIC DNA]</scope>
    <source>
        <strain evidence="1 2">SDUM287046</strain>
    </source>
</reference>
<evidence type="ECO:0000313" key="1">
    <source>
        <dbReference type="EMBL" id="MDN3723847.1"/>
    </source>
</evidence>
<proteinExistence type="predicted"/>
<dbReference type="Proteomes" id="UP001244787">
    <property type="component" value="Unassembled WGS sequence"/>
</dbReference>
<dbReference type="EMBL" id="JAUGQQ010000002">
    <property type="protein sequence ID" value="MDN3723847.1"/>
    <property type="molecule type" value="Genomic_DNA"/>
</dbReference>
<name>A0ABT8DLC1_9FLAO</name>
<protein>
    <submittedName>
        <fullName evidence="1">Uncharacterized protein</fullName>
    </submittedName>
</protein>
<comment type="caution">
    <text evidence="1">The sequence shown here is derived from an EMBL/GenBank/DDBJ whole genome shotgun (WGS) entry which is preliminary data.</text>
</comment>
<gene>
    <name evidence="1" type="ORF">QRD02_05595</name>
</gene>
<dbReference type="RefSeq" id="WP_290253934.1">
    <property type="nucleotide sequence ID" value="NZ_JAUGQQ010000002.1"/>
</dbReference>
<keyword evidence="2" id="KW-1185">Reference proteome</keyword>
<organism evidence="1 2">
    <name type="scientific">Aequorivita aurantiaca</name>
    <dbReference type="NCBI Taxonomy" id="3053356"/>
    <lineage>
        <taxon>Bacteria</taxon>
        <taxon>Pseudomonadati</taxon>
        <taxon>Bacteroidota</taxon>
        <taxon>Flavobacteriia</taxon>
        <taxon>Flavobacteriales</taxon>
        <taxon>Flavobacteriaceae</taxon>
        <taxon>Aequorivita</taxon>
    </lineage>
</organism>
<evidence type="ECO:0000313" key="2">
    <source>
        <dbReference type="Proteomes" id="UP001244787"/>
    </source>
</evidence>